<keyword evidence="4" id="KW-1185">Reference proteome</keyword>
<dbReference type="InterPro" id="IPR028889">
    <property type="entry name" value="USP"/>
</dbReference>
<reference evidence="3" key="1">
    <citation type="submission" date="2021-09" db="EMBL/GenBank/DDBJ databases">
        <authorList>
            <consortium name="AG Swart"/>
            <person name="Singh M."/>
            <person name="Singh A."/>
            <person name="Seah K."/>
            <person name="Emmerich C."/>
        </authorList>
    </citation>
    <scope>NUCLEOTIDE SEQUENCE</scope>
    <source>
        <strain evidence="3">ATCC30299</strain>
    </source>
</reference>
<proteinExistence type="predicted"/>
<evidence type="ECO:0000313" key="4">
    <source>
        <dbReference type="Proteomes" id="UP001162131"/>
    </source>
</evidence>
<evidence type="ECO:0000259" key="1">
    <source>
        <dbReference type="PROSITE" id="PS50235"/>
    </source>
</evidence>
<evidence type="ECO:0000313" key="2">
    <source>
        <dbReference type="EMBL" id="CAG9316449.1"/>
    </source>
</evidence>
<dbReference type="InterPro" id="IPR018200">
    <property type="entry name" value="USP_CS"/>
</dbReference>
<dbReference type="InterPro" id="IPR038765">
    <property type="entry name" value="Papain-like_cys_pep_sf"/>
</dbReference>
<name>A0AAU9JDU5_9CILI</name>
<dbReference type="GO" id="GO:0005829">
    <property type="term" value="C:cytosol"/>
    <property type="evidence" value="ECO:0007669"/>
    <property type="project" value="TreeGrafter"/>
</dbReference>
<dbReference type="PROSITE" id="PS00972">
    <property type="entry name" value="USP_1"/>
    <property type="match status" value="1"/>
</dbReference>
<protein>
    <recommendedName>
        <fullName evidence="1">USP domain-containing protein</fullName>
    </recommendedName>
</protein>
<dbReference type="EMBL" id="CAJZBQ010000015">
    <property type="protein sequence ID" value="CAG9316449.1"/>
    <property type="molecule type" value="Genomic_DNA"/>
</dbReference>
<organism evidence="3 4">
    <name type="scientific">Blepharisma stoltei</name>
    <dbReference type="NCBI Taxonomy" id="1481888"/>
    <lineage>
        <taxon>Eukaryota</taxon>
        <taxon>Sar</taxon>
        <taxon>Alveolata</taxon>
        <taxon>Ciliophora</taxon>
        <taxon>Postciliodesmatophora</taxon>
        <taxon>Heterotrichea</taxon>
        <taxon>Heterotrichida</taxon>
        <taxon>Blepharismidae</taxon>
        <taxon>Blepharisma</taxon>
    </lineage>
</organism>
<comment type="caution">
    <text evidence="3">The sequence shown here is derived from an EMBL/GenBank/DDBJ whole genome shotgun (WGS) entry which is preliminary data.</text>
</comment>
<evidence type="ECO:0000313" key="3">
    <source>
        <dbReference type="EMBL" id="CAG9324176.1"/>
    </source>
</evidence>
<dbReference type="Proteomes" id="UP001162131">
    <property type="component" value="Unassembled WGS sequence"/>
</dbReference>
<dbReference type="GO" id="GO:0005634">
    <property type="term" value="C:nucleus"/>
    <property type="evidence" value="ECO:0007669"/>
    <property type="project" value="TreeGrafter"/>
</dbReference>
<dbReference type="AlphaFoldDB" id="A0AAU9JDU5"/>
<dbReference type="Pfam" id="PF00443">
    <property type="entry name" value="UCH"/>
    <property type="match status" value="1"/>
</dbReference>
<dbReference type="GO" id="GO:0016579">
    <property type="term" value="P:protein deubiquitination"/>
    <property type="evidence" value="ECO:0007669"/>
    <property type="project" value="InterPro"/>
</dbReference>
<dbReference type="InterPro" id="IPR001394">
    <property type="entry name" value="Peptidase_C19_UCH"/>
</dbReference>
<dbReference type="PROSITE" id="PS50235">
    <property type="entry name" value="USP_3"/>
    <property type="match status" value="1"/>
</dbReference>
<accession>A0AAU9JDU5</accession>
<dbReference type="InterPro" id="IPR050164">
    <property type="entry name" value="Peptidase_C19"/>
</dbReference>
<gene>
    <name evidence="2" type="ORF">BSTOLATCC_MIC15879</name>
    <name evidence="3" type="ORF">BSTOLATCC_MIC35196</name>
</gene>
<dbReference type="SUPFAM" id="SSF54001">
    <property type="entry name" value="Cysteine proteinases"/>
    <property type="match status" value="1"/>
</dbReference>
<sequence>MKAHNDQYWNFKSNLYFFHNLNKEYSFLQKISSTCNWMIALQNLFKELDEGNQDNEIFKKMFFKYFNLRLFDWFSYLKHFIKIFFTSSGQIEDIAKLWVCLPDDSYKQEEEIKKDINKKYDLLFISSKKSQLSIKNEITIQNYQYSLVSAISFPSKKLFFKDKGNWSQLNCSLNISKLEKFPPELQVSFLCFKYESEIKEKVPKKRANEEYSSEEKIRKRRPLGYFSKIGIPNIGNTCYLNSVLQILASTPGFSENLSLQTSLEISLNKLLNSIKYRSANSVERNAETFKTDLGQNFPMVIYMQFLGYGQNDAKELFVQIISFCNELNPQNHFFEVYIDQMFECHNTHLHKSYNCETELFMTVPPHYLNIKKYFDDKRLPKKYINQNQLYCQNCERLADTTLNVLEIKCHLNLAFYMPKRTSSLMSIRREFKEFREIELNNVSYCLYGIICYYGVSTYGHYIAYTINTEGEWEKYNDISVSYEDPDFDNAYMLFYKRN</sequence>
<dbReference type="Gene3D" id="3.90.70.10">
    <property type="entry name" value="Cysteine proteinases"/>
    <property type="match status" value="1"/>
</dbReference>
<dbReference type="EMBL" id="CAJZBQ010000035">
    <property type="protein sequence ID" value="CAG9324176.1"/>
    <property type="molecule type" value="Genomic_DNA"/>
</dbReference>
<dbReference type="GO" id="GO:0004843">
    <property type="term" value="F:cysteine-type deubiquitinase activity"/>
    <property type="evidence" value="ECO:0007669"/>
    <property type="project" value="InterPro"/>
</dbReference>
<dbReference type="PANTHER" id="PTHR24006">
    <property type="entry name" value="UBIQUITIN CARBOXYL-TERMINAL HYDROLASE"/>
    <property type="match status" value="1"/>
</dbReference>
<feature type="domain" description="USP" evidence="1">
    <location>
        <begin position="229"/>
        <end position="498"/>
    </location>
</feature>